<accession>A0A368E2E3</accession>
<dbReference type="Gene3D" id="1.10.287.110">
    <property type="entry name" value="DnaJ domain"/>
    <property type="match status" value="1"/>
</dbReference>
<dbReference type="SMART" id="SM00271">
    <property type="entry name" value="DnaJ"/>
    <property type="match status" value="1"/>
</dbReference>
<dbReference type="AlphaFoldDB" id="A0A368E2E3"/>
<name>A0A368E2E3_9PROT</name>
<feature type="domain" description="J" evidence="1">
    <location>
        <begin position="167"/>
        <end position="235"/>
    </location>
</feature>
<dbReference type="SUPFAM" id="SSF158682">
    <property type="entry name" value="TerB-like"/>
    <property type="match status" value="1"/>
</dbReference>
<dbReference type="Pfam" id="PF05099">
    <property type="entry name" value="TerB"/>
    <property type="match status" value="1"/>
</dbReference>
<dbReference type="InterPro" id="IPR036869">
    <property type="entry name" value="J_dom_sf"/>
</dbReference>
<dbReference type="Gene3D" id="1.10.3680.10">
    <property type="entry name" value="TerB-like"/>
    <property type="match status" value="1"/>
</dbReference>
<protein>
    <submittedName>
        <fullName evidence="2">Molecular chaperone DjiA</fullName>
    </submittedName>
</protein>
<evidence type="ECO:0000259" key="1">
    <source>
        <dbReference type="PROSITE" id="PS50076"/>
    </source>
</evidence>
<evidence type="ECO:0000313" key="2">
    <source>
        <dbReference type="EMBL" id="RCL78272.1"/>
    </source>
</evidence>
<organism evidence="2 3">
    <name type="scientific">PS1 clade bacterium</name>
    <dbReference type="NCBI Taxonomy" id="2175152"/>
    <lineage>
        <taxon>Bacteria</taxon>
        <taxon>Pseudomonadati</taxon>
        <taxon>Pseudomonadota</taxon>
        <taxon>Alphaproteobacteria</taxon>
        <taxon>PS1 clade</taxon>
    </lineage>
</organism>
<dbReference type="PROSITE" id="PS50076">
    <property type="entry name" value="DNAJ_2"/>
    <property type="match status" value="1"/>
</dbReference>
<dbReference type="Proteomes" id="UP000252132">
    <property type="component" value="Unassembled WGS sequence"/>
</dbReference>
<dbReference type="CDD" id="cd06257">
    <property type="entry name" value="DnaJ"/>
    <property type="match status" value="1"/>
</dbReference>
<evidence type="ECO:0000313" key="3">
    <source>
        <dbReference type="Proteomes" id="UP000252132"/>
    </source>
</evidence>
<dbReference type="SUPFAM" id="SSF46565">
    <property type="entry name" value="Chaperone J-domain"/>
    <property type="match status" value="1"/>
</dbReference>
<gene>
    <name evidence="2" type="ORF">DBW69_00970</name>
</gene>
<dbReference type="InterPro" id="IPR001623">
    <property type="entry name" value="DnaJ_domain"/>
</dbReference>
<dbReference type="InterPro" id="IPR007791">
    <property type="entry name" value="DjlA_N"/>
</dbReference>
<proteinExistence type="predicted"/>
<dbReference type="EMBL" id="QOQF01000002">
    <property type="protein sequence ID" value="RCL78272.1"/>
    <property type="molecule type" value="Genomic_DNA"/>
</dbReference>
<dbReference type="InterPro" id="IPR029024">
    <property type="entry name" value="TerB-like"/>
</dbReference>
<comment type="caution">
    <text evidence="2">The sequence shown here is derived from an EMBL/GenBank/DDBJ whole genome shotgun (WGS) entry which is preliminary data.</text>
</comment>
<sequence>MSIWGKFAGAVVGAYLGGPLGAIAGTVAGHYAFDRELDKEVAFTIALIALSAKMAKADGIVSPVEVDAFYRICRVPEGEQRNVARVYKLAQEDIAGFEAYARQVAEIFADRPKVCEDVLDALFYIAYADGTLNHAEEIFLRRVAENFALNEADFTRIHARHNPDVFDPFAVLGIDPEASFDVARSAWLDASRENHPDQLQARGVPVEILHLANDRMAIINSAWEMIRKEQFNKDV</sequence>
<dbReference type="CDD" id="cd07316">
    <property type="entry name" value="terB_like_DjlA"/>
    <property type="match status" value="1"/>
</dbReference>
<reference evidence="2 3" key="1">
    <citation type="journal article" date="2018" name="Microbiome">
        <title>Fine metagenomic profile of the Mediterranean stratified and mixed water columns revealed by assembly and recruitment.</title>
        <authorList>
            <person name="Haro-Moreno J.M."/>
            <person name="Lopez-Perez M."/>
            <person name="De La Torre J.R."/>
            <person name="Picazo A."/>
            <person name="Camacho A."/>
            <person name="Rodriguez-Valera F."/>
        </authorList>
    </citation>
    <scope>NUCLEOTIDE SEQUENCE [LARGE SCALE GENOMIC DNA]</scope>
    <source>
        <strain evidence="2">MED-G55</strain>
    </source>
</reference>